<dbReference type="GO" id="GO:0004523">
    <property type="term" value="F:RNA-DNA hybrid ribonuclease activity"/>
    <property type="evidence" value="ECO:0007669"/>
    <property type="project" value="UniProtKB-EC"/>
</dbReference>
<name>A0A9P7JGZ7_9AGAM</name>
<proteinExistence type="inferred from homology"/>
<sequence>MVIILPTIRMMKIESLPAMPMEALKFGNYGPPINATAAQRRFVVHEGTHPLDLFVPAINACTVRQPRFIHTDVTRQDSVLLFVDGAAVNENTPNVRAGCGVYVQPGTEGFSVPLENVPGHARTRNRAELRAAIVALRARVWPGEGFMRIVISTHAEYVVNGVCKWVPSWKQRGWKTSRGEAVKNRDLWEMLLTDIEKWEAMGIRVQFYLLKKEWNTKARGVSSSNFVFRYGVYSCGVGFSPVFGLFSL</sequence>
<evidence type="ECO:0000259" key="8">
    <source>
        <dbReference type="PROSITE" id="PS50879"/>
    </source>
</evidence>
<evidence type="ECO:0000256" key="5">
    <source>
        <dbReference type="ARBA" id="ARBA00022723"/>
    </source>
</evidence>
<dbReference type="PANTHER" id="PTHR10642">
    <property type="entry name" value="RIBONUCLEASE H1"/>
    <property type="match status" value="1"/>
</dbReference>
<comment type="similarity">
    <text evidence="2">Belongs to the RNase H family.</text>
</comment>
<keyword evidence="6" id="KW-0255">Endonuclease</keyword>
<dbReference type="GO" id="GO:0043137">
    <property type="term" value="P:DNA replication, removal of RNA primer"/>
    <property type="evidence" value="ECO:0007669"/>
    <property type="project" value="TreeGrafter"/>
</dbReference>
<dbReference type="InterPro" id="IPR002156">
    <property type="entry name" value="RNaseH_domain"/>
</dbReference>
<dbReference type="Proteomes" id="UP000807769">
    <property type="component" value="Unassembled WGS sequence"/>
</dbReference>
<evidence type="ECO:0000313" key="9">
    <source>
        <dbReference type="EMBL" id="KAG1821784.1"/>
    </source>
</evidence>
<evidence type="ECO:0000256" key="2">
    <source>
        <dbReference type="ARBA" id="ARBA00005300"/>
    </source>
</evidence>
<dbReference type="GeneID" id="64638364"/>
<accession>A0A9P7JGZ7</accession>
<evidence type="ECO:0000256" key="6">
    <source>
        <dbReference type="ARBA" id="ARBA00022759"/>
    </source>
</evidence>
<dbReference type="EC" id="3.1.26.4" evidence="3"/>
<dbReference type="PANTHER" id="PTHR10642:SF26">
    <property type="entry name" value="RIBONUCLEASE H1"/>
    <property type="match status" value="1"/>
</dbReference>
<dbReference type="Pfam" id="PF00075">
    <property type="entry name" value="RNase_H"/>
    <property type="match status" value="1"/>
</dbReference>
<evidence type="ECO:0000256" key="1">
    <source>
        <dbReference type="ARBA" id="ARBA00000077"/>
    </source>
</evidence>
<dbReference type="AlphaFoldDB" id="A0A9P7JGZ7"/>
<gene>
    <name evidence="9" type="ORF">BJ212DRAFT_921390</name>
</gene>
<evidence type="ECO:0000256" key="4">
    <source>
        <dbReference type="ARBA" id="ARBA00022722"/>
    </source>
</evidence>
<dbReference type="Gene3D" id="3.30.420.10">
    <property type="entry name" value="Ribonuclease H-like superfamily/Ribonuclease H"/>
    <property type="match status" value="1"/>
</dbReference>
<keyword evidence="4" id="KW-0540">Nuclease</keyword>
<organism evidence="9 10">
    <name type="scientific">Suillus subaureus</name>
    <dbReference type="NCBI Taxonomy" id="48587"/>
    <lineage>
        <taxon>Eukaryota</taxon>
        <taxon>Fungi</taxon>
        <taxon>Dikarya</taxon>
        <taxon>Basidiomycota</taxon>
        <taxon>Agaricomycotina</taxon>
        <taxon>Agaricomycetes</taxon>
        <taxon>Agaricomycetidae</taxon>
        <taxon>Boletales</taxon>
        <taxon>Suillineae</taxon>
        <taxon>Suillaceae</taxon>
        <taxon>Suillus</taxon>
    </lineage>
</organism>
<dbReference type="RefSeq" id="XP_041196524.1">
    <property type="nucleotide sequence ID" value="XM_041344348.1"/>
</dbReference>
<reference evidence="9" key="1">
    <citation type="journal article" date="2020" name="New Phytol.">
        <title>Comparative genomics reveals dynamic genome evolution in host specialist ectomycorrhizal fungi.</title>
        <authorList>
            <person name="Lofgren L.A."/>
            <person name="Nguyen N.H."/>
            <person name="Vilgalys R."/>
            <person name="Ruytinx J."/>
            <person name="Liao H.L."/>
            <person name="Branco S."/>
            <person name="Kuo A."/>
            <person name="LaButti K."/>
            <person name="Lipzen A."/>
            <person name="Andreopoulos W."/>
            <person name="Pangilinan J."/>
            <person name="Riley R."/>
            <person name="Hundley H."/>
            <person name="Na H."/>
            <person name="Barry K."/>
            <person name="Grigoriev I.V."/>
            <person name="Stajich J.E."/>
            <person name="Kennedy P.G."/>
        </authorList>
    </citation>
    <scope>NUCLEOTIDE SEQUENCE</scope>
    <source>
        <strain evidence="9">MN1</strain>
    </source>
</reference>
<dbReference type="InterPro" id="IPR036397">
    <property type="entry name" value="RNaseH_sf"/>
</dbReference>
<comment type="caution">
    <text evidence="9">The sequence shown here is derived from an EMBL/GenBank/DDBJ whole genome shotgun (WGS) entry which is preliminary data.</text>
</comment>
<keyword evidence="7" id="KW-0378">Hydrolase</keyword>
<dbReference type="InterPro" id="IPR012337">
    <property type="entry name" value="RNaseH-like_sf"/>
</dbReference>
<dbReference type="InterPro" id="IPR050092">
    <property type="entry name" value="RNase_H"/>
</dbReference>
<dbReference type="CDD" id="cd13934">
    <property type="entry name" value="RNase_H_Dikarya_like"/>
    <property type="match status" value="1"/>
</dbReference>
<evidence type="ECO:0000256" key="7">
    <source>
        <dbReference type="ARBA" id="ARBA00022801"/>
    </source>
</evidence>
<keyword evidence="10" id="KW-1185">Reference proteome</keyword>
<dbReference type="SUPFAM" id="SSF53098">
    <property type="entry name" value="Ribonuclease H-like"/>
    <property type="match status" value="1"/>
</dbReference>
<evidence type="ECO:0000256" key="3">
    <source>
        <dbReference type="ARBA" id="ARBA00012180"/>
    </source>
</evidence>
<dbReference type="PROSITE" id="PS50879">
    <property type="entry name" value="RNASE_H_1"/>
    <property type="match status" value="1"/>
</dbReference>
<dbReference type="GO" id="GO:0046872">
    <property type="term" value="F:metal ion binding"/>
    <property type="evidence" value="ECO:0007669"/>
    <property type="project" value="UniProtKB-KW"/>
</dbReference>
<evidence type="ECO:0000313" key="10">
    <source>
        <dbReference type="Proteomes" id="UP000807769"/>
    </source>
</evidence>
<dbReference type="EMBL" id="JABBWG010000006">
    <property type="protein sequence ID" value="KAG1821784.1"/>
    <property type="molecule type" value="Genomic_DNA"/>
</dbReference>
<keyword evidence="5" id="KW-0479">Metal-binding</keyword>
<dbReference type="GO" id="GO:0003676">
    <property type="term" value="F:nucleic acid binding"/>
    <property type="evidence" value="ECO:0007669"/>
    <property type="project" value="InterPro"/>
</dbReference>
<comment type="catalytic activity">
    <reaction evidence="1">
        <text>Endonucleolytic cleavage to 5'-phosphomonoester.</text>
        <dbReference type="EC" id="3.1.26.4"/>
    </reaction>
</comment>
<protein>
    <recommendedName>
        <fullName evidence="3">ribonuclease H</fullName>
        <ecNumber evidence="3">3.1.26.4</ecNumber>
    </recommendedName>
</protein>
<feature type="domain" description="RNase H type-1" evidence="8">
    <location>
        <begin position="75"/>
        <end position="233"/>
    </location>
</feature>
<dbReference type="OrthoDB" id="407198at2759"/>